<comment type="caution">
    <text evidence="1">The sequence shown here is derived from an EMBL/GenBank/DDBJ whole genome shotgun (WGS) entry which is preliminary data.</text>
</comment>
<dbReference type="Proteomes" id="UP000822331">
    <property type="component" value="Unassembled WGS sequence"/>
</dbReference>
<keyword evidence="2" id="KW-1185">Reference proteome</keyword>
<evidence type="ECO:0000313" key="1">
    <source>
        <dbReference type="EMBL" id="NTF35572.1"/>
    </source>
</evidence>
<name>A0ABX2IXV9_9HYPH</name>
<reference evidence="1 2" key="1">
    <citation type="journal article" date="2020" name="Science">
        <title>Unexpected conservation and global transmission of agrobacterial virulence plasmids.</title>
        <authorList>
            <person name="Weisberg A.J."/>
            <person name="Davis E.W. 2nd"/>
            <person name="Tabima J."/>
            <person name="Belcher M.S."/>
            <person name="Miller M."/>
            <person name="Kuo C.H."/>
            <person name="Loper J.E."/>
            <person name="Grunwald N.J."/>
            <person name="Putnam M.L."/>
            <person name="Chang J.H."/>
        </authorList>
    </citation>
    <scope>NUCLEOTIDE SEQUENCE [LARGE SCALE GENOMIC DNA]</scope>
    <source>
        <strain evidence="1 2">A19/93</strain>
    </source>
</reference>
<sequence length="131" mass="14301">MQRYFVSPDGIYLGSYDGPDEEMPEMYIGATAVPIAPSDASQIWDAESGDFLPLPQPPYQIAKTTPWLRMTEDEAELITGAMQQANARQKAIYDAASYLSSGDPLWSTLHDMIALTLGSTSRADQLLAPEG</sequence>
<evidence type="ECO:0008006" key="3">
    <source>
        <dbReference type="Google" id="ProtNLM"/>
    </source>
</evidence>
<evidence type="ECO:0000313" key="2">
    <source>
        <dbReference type="Proteomes" id="UP000822331"/>
    </source>
</evidence>
<organism evidence="1 2">
    <name type="scientific">Agrobacterium rubi</name>
    <dbReference type="NCBI Taxonomy" id="28099"/>
    <lineage>
        <taxon>Bacteria</taxon>
        <taxon>Pseudomonadati</taxon>
        <taxon>Pseudomonadota</taxon>
        <taxon>Alphaproteobacteria</taxon>
        <taxon>Hyphomicrobiales</taxon>
        <taxon>Rhizobiaceae</taxon>
        <taxon>Rhizobium/Agrobacterium group</taxon>
        <taxon>Agrobacterium</taxon>
    </lineage>
</organism>
<protein>
    <recommendedName>
        <fullName evidence="3">Tail fiber assembly protein</fullName>
    </recommendedName>
</protein>
<gene>
    <name evidence="1" type="ORF">G6L72_02435</name>
</gene>
<dbReference type="EMBL" id="JAAMCP010000001">
    <property type="protein sequence ID" value="NTF35572.1"/>
    <property type="molecule type" value="Genomic_DNA"/>
</dbReference>
<dbReference type="RefSeq" id="WP_174003109.1">
    <property type="nucleotide sequence ID" value="NZ_JAAMCP010000001.1"/>
</dbReference>
<accession>A0ABX2IXV9</accession>
<proteinExistence type="predicted"/>